<keyword evidence="1" id="KW-0175">Coiled coil</keyword>
<proteinExistence type="predicted"/>
<dbReference type="AlphaFoldDB" id="A0A0A5G6H9"/>
<evidence type="ECO:0000313" key="3">
    <source>
        <dbReference type="Proteomes" id="UP000030401"/>
    </source>
</evidence>
<sequence>MATRASMDELMADATEKIEAAKTELDRTDRMGYDVDEQYTQAQMGLEKLEQRIDKLMDSANHQQKDQLHRLHLQVSQYLQDMILDHQKLH</sequence>
<comment type="caution">
    <text evidence="2">The sequence shown here is derived from an EMBL/GenBank/DDBJ whole genome shotgun (WGS) entry which is preliminary data.</text>
</comment>
<dbReference type="EMBL" id="AVPG01000011">
    <property type="protein sequence ID" value="KGX86778.1"/>
    <property type="molecule type" value="Genomic_DNA"/>
</dbReference>
<accession>A0A0A5G6H9</accession>
<protein>
    <recommendedName>
        <fullName evidence="4">DUF2524 family protein</fullName>
    </recommendedName>
</protein>
<keyword evidence="3" id="KW-1185">Reference proteome</keyword>
<gene>
    <name evidence="2" type="ORF">N784_04000</name>
</gene>
<dbReference type="Proteomes" id="UP000030401">
    <property type="component" value="Unassembled WGS sequence"/>
</dbReference>
<feature type="coiled-coil region" evidence="1">
    <location>
        <begin position="4"/>
        <end position="66"/>
    </location>
</feature>
<organism evidence="2 3">
    <name type="scientific">Pontibacillus litoralis JSM 072002</name>
    <dbReference type="NCBI Taxonomy" id="1385512"/>
    <lineage>
        <taxon>Bacteria</taxon>
        <taxon>Bacillati</taxon>
        <taxon>Bacillota</taxon>
        <taxon>Bacilli</taxon>
        <taxon>Bacillales</taxon>
        <taxon>Bacillaceae</taxon>
        <taxon>Pontibacillus</taxon>
    </lineage>
</organism>
<reference evidence="2 3" key="1">
    <citation type="submission" date="2013-08" db="EMBL/GenBank/DDBJ databases">
        <authorList>
            <person name="Huang J."/>
            <person name="Wang G."/>
        </authorList>
    </citation>
    <scope>NUCLEOTIDE SEQUENCE [LARGE SCALE GENOMIC DNA]</scope>
    <source>
        <strain evidence="2 3">JSM 072002</strain>
    </source>
</reference>
<dbReference type="Pfam" id="PF10732">
    <property type="entry name" value="DUF2524"/>
    <property type="match status" value="1"/>
</dbReference>
<dbReference type="OrthoDB" id="2970872at2"/>
<name>A0A0A5G6H9_9BACI</name>
<evidence type="ECO:0000313" key="2">
    <source>
        <dbReference type="EMBL" id="KGX86778.1"/>
    </source>
</evidence>
<dbReference type="InterPro" id="IPR019668">
    <property type="entry name" value="Uncharacterised_YtzC"/>
</dbReference>
<dbReference type="eggNOG" id="ENOG50334RS">
    <property type="taxonomic scope" value="Bacteria"/>
</dbReference>
<dbReference type="STRING" id="1385512.N784_04000"/>
<evidence type="ECO:0000256" key="1">
    <source>
        <dbReference type="SAM" id="Coils"/>
    </source>
</evidence>
<evidence type="ECO:0008006" key="4">
    <source>
        <dbReference type="Google" id="ProtNLM"/>
    </source>
</evidence>
<dbReference type="RefSeq" id="WP_036834216.1">
    <property type="nucleotide sequence ID" value="NZ_AVPG01000011.1"/>
</dbReference>